<dbReference type="Pfam" id="PF08241">
    <property type="entry name" value="Methyltransf_11"/>
    <property type="match status" value="1"/>
</dbReference>
<feature type="domain" description="Methyltransferase type 11" evidence="2">
    <location>
        <begin position="50"/>
        <end position="143"/>
    </location>
</feature>
<dbReference type="EMBL" id="LJNI01000080">
    <property type="protein sequence ID" value="KPJ72346.1"/>
    <property type="molecule type" value="Genomic_DNA"/>
</dbReference>
<dbReference type="PANTHER" id="PTHR44068">
    <property type="entry name" value="ZGC:194242"/>
    <property type="match status" value="1"/>
</dbReference>
<protein>
    <recommendedName>
        <fullName evidence="2">Methyltransferase type 11 domain-containing protein</fullName>
    </recommendedName>
</protein>
<dbReference type="AlphaFoldDB" id="A0A0S7YCP7"/>
<evidence type="ECO:0000259" key="2">
    <source>
        <dbReference type="Pfam" id="PF08241"/>
    </source>
</evidence>
<dbReference type="GO" id="GO:0008757">
    <property type="term" value="F:S-adenosylmethionine-dependent methyltransferase activity"/>
    <property type="evidence" value="ECO:0007669"/>
    <property type="project" value="InterPro"/>
</dbReference>
<dbReference type="InterPro" id="IPR050447">
    <property type="entry name" value="Erg6_SMT_methyltransf"/>
</dbReference>
<sequence>MKENDVKKCWEENAEAWTTLSREGYDIYRDHVNTPAFLSMLGNVKGLKGLDIGCGEGHNTREIAKKGAFMAGIDISEKFIHYAQHREDQYPLHIKYMRASGLNIPFKDESFDFCVAIMSLMDMSEHESAIKEAYRVLKKNGFFQFSITHPCFQTPKWEWLKNEKGEKTAMICGDYFRQPNGKIEEWIFSSTPQELTDKFNKFKIPIFTRTLSSWLNVLIKTGFVLEKFAEPYADEETLKKYPQLADTKIIAYFLITRCRK</sequence>
<gene>
    <name evidence="3" type="ORF">AMJ52_06595</name>
</gene>
<dbReference type="InterPro" id="IPR013216">
    <property type="entry name" value="Methyltransf_11"/>
</dbReference>
<dbReference type="Proteomes" id="UP000051012">
    <property type="component" value="Unassembled WGS sequence"/>
</dbReference>
<dbReference type="CDD" id="cd02440">
    <property type="entry name" value="AdoMet_MTases"/>
    <property type="match status" value="1"/>
</dbReference>
<evidence type="ECO:0000256" key="1">
    <source>
        <dbReference type="ARBA" id="ARBA00022679"/>
    </source>
</evidence>
<comment type="caution">
    <text evidence="3">The sequence shown here is derived from an EMBL/GenBank/DDBJ whole genome shotgun (WGS) entry which is preliminary data.</text>
</comment>
<evidence type="ECO:0000313" key="3">
    <source>
        <dbReference type="EMBL" id="KPJ72346.1"/>
    </source>
</evidence>
<reference evidence="3 4" key="1">
    <citation type="journal article" date="2015" name="Microbiome">
        <title>Genomic resolution of linkages in carbon, nitrogen, and sulfur cycling among widespread estuary sediment bacteria.</title>
        <authorList>
            <person name="Baker B.J."/>
            <person name="Lazar C.S."/>
            <person name="Teske A.P."/>
            <person name="Dick G.J."/>
        </authorList>
    </citation>
    <scope>NUCLEOTIDE SEQUENCE [LARGE SCALE GENOMIC DNA]</scope>
    <source>
        <strain evidence="3">DG_78</strain>
    </source>
</reference>
<evidence type="ECO:0000313" key="4">
    <source>
        <dbReference type="Proteomes" id="UP000051012"/>
    </source>
</evidence>
<keyword evidence="1" id="KW-0808">Transferase</keyword>
<dbReference type="SUPFAM" id="SSF53335">
    <property type="entry name" value="S-adenosyl-L-methionine-dependent methyltransferases"/>
    <property type="match status" value="1"/>
</dbReference>
<proteinExistence type="predicted"/>
<dbReference type="PANTHER" id="PTHR44068:SF11">
    <property type="entry name" value="GERANYL DIPHOSPHATE 2-C-METHYLTRANSFERASE"/>
    <property type="match status" value="1"/>
</dbReference>
<dbReference type="InterPro" id="IPR029063">
    <property type="entry name" value="SAM-dependent_MTases_sf"/>
</dbReference>
<dbReference type="Gene3D" id="3.40.50.150">
    <property type="entry name" value="Vaccinia Virus protein VP39"/>
    <property type="match status" value="1"/>
</dbReference>
<accession>A0A0S7YCP7</accession>
<name>A0A0S7YCP7_UNCT6</name>
<organism evidence="3 4">
    <name type="scientific">candidate division TA06 bacterium DG_78</name>
    <dbReference type="NCBI Taxonomy" id="1703772"/>
    <lineage>
        <taxon>Bacteria</taxon>
        <taxon>Bacteria division TA06</taxon>
    </lineage>
</organism>